<dbReference type="Gene3D" id="1.10.357.10">
    <property type="entry name" value="Tetracycline Repressor, domain 2"/>
    <property type="match status" value="1"/>
</dbReference>
<dbReference type="Proteomes" id="UP000285875">
    <property type="component" value="Chromosome"/>
</dbReference>
<protein>
    <submittedName>
        <fullName evidence="5">TetR/AcrR family transcriptional regulator</fullName>
    </submittedName>
</protein>
<dbReference type="InterPro" id="IPR041678">
    <property type="entry name" value="TetR_C_16"/>
</dbReference>
<keyword evidence="1 2" id="KW-0238">DNA-binding</keyword>
<dbReference type="KEGG" id="aji:C0Z10_06640"/>
<evidence type="ECO:0000256" key="2">
    <source>
        <dbReference type="PROSITE-ProRule" id="PRU00335"/>
    </source>
</evidence>
<proteinExistence type="predicted"/>
<dbReference type="InterPro" id="IPR036271">
    <property type="entry name" value="Tet_transcr_reg_TetR-rel_C_sf"/>
</dbReference>
<dbReference type="Gene3D" id="1.10.10.60">
    <property type="entry name" value="Homeodomain-like"/>
    <property type="match status" value="1"/>
</dbReference>
<evidence type="ECO:0000313" key="6">
    <source>
        <dbReference type="Proteomes" id="UP000285875"/>
    </source>
</evidence>
<feature type="region of interest" description="Disordered" evidence="3">
    <location>
        <begin position="1"/>
        <end position="25"/>
    </location>
</feature>
<evidence type="ECO:0000259" key="4">
    <source>
        <dbReference type="PROSITE" id="PS50977"/>
    </source>
</evidence>
<organism evidence="5 6">
    <name type="scientific">Acidipropionibacterium jensenii</name>
    <dbReference type="NCBI Taxonomy" id="1749"/>
    <lineage>
        <taxon>Bacteria</taxon>
        <taxon>Bacillati</taxon>
        <taxon>Actinomycetota</taxon>
        <taxon>Actinomycetes</taxon>
        <taxon>Propionibacteriales</taxon>
        <taxon>Propionibacteriaceae</taxon>
        <taxon>Acidipropionibacterium</taxon>
    </lineage>
</organism>
<dbReference type="InterPro" id="IPR001647">
    <property type="entry name" value="HTH_TetR"/>
</dbReference>
<dbReference type="GO" id="GO:0000976">
    <property type="term" value="F:transcription cis-regulatory region binding"/>
    <property type="evidence" value="ECO:0007669"/>
    <property type="project" value="TreeGrafter"/>
</dbReference>
<dbReference type="GO" id="GO:0003700">
    <property type="term" value="F:DNA-binding transcription factor activity"/>
    <property type="evidence" value="ECO:0007669"/>
    <property type="project" value="TreeGrafter"/>
</dbReference>
<dbReference type="SUPFAM" id="SSF48498">
    <property type="entry name" value="Tetracyclin repressor-like, C-terminal domain"/>
    <property type="match status" value="1"/>
</dbReference>
<dbReference type="Pfam" id="PF17920">
    <property type="entry name" value="TetR_C_16"/>
    <property type="match status" value="1"/>
</dbReference>
<feature type="DNA-binding region" description="H-T-H motif" evidence="2">
    <location>
        <begin position="48"/>
        <end position="67"/>
    </location>
</feature>
<evidence type="ECO:0000256" key="3">
    <source>
        <dbReference type="SAM" id="MobiDB-lite"/>
    </source>
</evidence>
<gene>
    <name evidence="5" type="ORF">C0Z10_06640</name>
</gene>
<name>A0A3Q9UIB3_9ACTN</name>
<sequence>MTSTARRTGDPQRVPSRRGPRAQSGQARAAILAAARTLFVDNEFSAVSLRAIAREAGVDTSLVSYYFGTKQDLYNEAMALPSGPHLIIARVCAGCAPEDLGEALIRAFVQAWDGHVGEFTERGSATLQGVVQAMVTQPYAFELVNDLYQHSLIDPIVALLGDRFDPEEAQLRATIGLARLLGLFTTRYIVGLDALAQIPGEELVAREGASLQQVLTGPSPTRD</sequence>
<dbReference type="PROSITE" id="PS50977">
    <property type="entry name" value="HTH_TETR_2"/>
    <property type="match status" value="1"/>
</dbReference>
<dbReference type="AlphaFoldDB" id="A0A3Q9UIB3"/>
<dbReference type="PANTHER" id="PTHR30055:SF235">
    <property type="entry name" value="TRANSCRIPTIONAL REGULATORY PROTEIN"/>
    <property type="match status" value="1"/>
</dbReference>
<evidence type="ECO:0000313" key="5">
    <source>
        <dbReference type="EMBL" id="AZZ39479.1"/>
    </source>
</evidence>
<evidence type="ECO:0000256" key="1">
    <source>
        <dbReference type="ARBA" id="ARBA00023125"/>
    </source>
</evidence>
<dbReference type="PRINTS" id="PR00455">
    <property type="entry name" value="HTHTETR"/>
</dbReference>
<reference evidence="6" key="1">
    <citation type="submission" date="2017-12" db="EMBL/GenBank/DDBJ databases">
        <title>Whole genome sequencing of Acidipropionibacterium jensenii strains JS279 and JS280.</title>
        <authorList>
            <person name="Deptula P."/>
            <person name="Laine P."/>
            <person name="Smolander O.-P."/>
            <person name="Paulin L."/>
            <person name="Auvinen P."/>
            <person name="Varmanen P."/>
        </authorList>
    </citation>
    <scope>NUCLEOTIDE SEQUENCE [LARGE SCALE GENOMIC DNA]</scope>
    <source>
        <strain evidence="6">JS280</strain>
    </source>
</reference>
<feature type="domain" description="HTH tetR-type" evidence="4">
    <location>
        <begin position="25"/>
        <end position="85"/>
    </location>
</feature>
<dbReference type="EMBL" id="CP025570">
    <property type="protein sequence ID" value="AZZ39479.1"/>
    <property type="molecule type" value="Genomic_DNA"/>
</dbReference>
<dbReference type="Pfam" id="PF00440">
    <property type="entry name" value="TetR_N"/>
    <property type="match status" value="1"/>
</dbReference>
<dbReference type="SUPFAM" id="SSF46689">
    <property type="entry name" value="Homeodomain-like"/>
    <property type="match status" value="1"/>
</dbReference>
<dbReference type="InterPro" id="IPR009057">
    <property type="entry name" value="Homeodomain-like_sf"/>
</dbReference>
<accession>A0A3Q9UIB3</accession>
<dbReference type="InterPro" id="IPR050109">
    <property type="entry name" value="HTH-type_TetR-like_transc_reg"/>
</dbReference>
<dbReference type="PANTHER" id="PTHR30055">
    <property type="entry name" value="HTH-TYPE TRANSCRIPTIONAL REGULATOR RUTR"/>
    <property type="match status" value="1"/>
</dbReference>